<keyword evidence="2" id="KW-0812">Transmembrane</keyword>
<organism evidence="3 4">
    <name type="scientific">Bifidobacterium stellenboschense</name>
    <dbReference type="NCBI Taxonomy" id="762211"/>
    <lineage>
        <taxon>Bacteria</taxon>
        <taxon>Bacillati</taxon>
        <taxon>Actinomycetota</taxon>
        <taxon>Actinomycetes</taxon>
        <taxon>Bifidobacteriales</taxon>
        <taxon>Bifidobacteriaceae</taxon>
        <taxon>Bifidobacterium</taxon>
    </lineage>
</organism>
<proteinExistence type="predicted"/>
<dbReference type="Proteomes" id="UP000029004">
    <property type="component" value="Unassembled WGS sequence"/>
</dbReference>
<dbReference type="eggNOG" id="ENOG50329FS">
    <property type="taxonomic scope" value="Bacteria"/>
</dbReference>
<dbReference type="STRING" id="762211.BSTEL_1043"/>
<accession>A0A087E106</accession>
<sequence length="272" mass="28150">MPPGTRIGRTHESTFRAGHRPGGVSRTVAAIALLTGLLAVAFGVASAAHELAPAYLDPDGKVPGRLIAGTCAALIAVTFILVIIARATTPRRSSRRGVASGGIITFVLAALLLALGVVVGVLFPLGLIRPVVRDEAPVGSDDNMKFGIERVTGTCTDGWNDIDVAGYPGVDSASVCVTTRVAYVTFDSDVAAHTYAGAITSTITGLLEEHADDARAQGDWRTLGTGQWIAFGSEKNMTILQREWGGTLTTVNTTQSSGDDSGDSSGDEAQPS</sequence>
<dbReference type="EMBL" id="JGZP01000001">
    <property type="protein sequence ID" value="KFJ01457.1"/>
    <property type="molecule type" value="Genomic_DNA"/>
</dbReference>
<feature type="transmembrane region" description="Helical" evidence="2">
    <location>
        <begin position="28"/>
        <end position="46"/>
    </location>
</feature>
<evidence type="ECO:0000313" key="3">
    <source>
        <dbReference type="EMBL" id="KFJ01457.1"/>
    </source>
</evidence>
<evidence type="ECO:0000313" key="4">
    <source>
        <dbReference type="Proteomes" id="UP000029004"/>
    </source>
</evidence>
<feature type="transmembrane region" description="Helical" evidence="2">
    <location>
        <begin position="66"/>
        <end position="85"/>
    </location>
</feature>
<keyword evidence="2" id="KW-1133">Transmembrane helix</keyword>
<keyword evidence="4" id="KW-1185">Reference proteome</keyword>
<feature type="region of interest" description="Disordered" evidence="1">
    <location>
        <begin position="1"/>
        <end position="20"/>
    </location>
</feature>
<dbReference type="AlphaFoldDB" id="A0A087E106"/>
<keyword evidence="2" id="KW-0472">Membrane</keyword>
<gene>
    <name evidence="3" type="ORF">BSTEL_1043</name>
</gene>
<feature type="region of interest" description="Disordered" evidence="1">
    <location>
        <begin position="251"/>
        <end position="272"/>
    </location>
</feature>
<evidence type="ECO:0000256" key="1">
    <source>
        <dbReference type="SAM" id="MobiDB-lite"/>
    </source>
</evidence>
<feature type="transmembrane region" description="Helical" evidence="2">
    <location>
        <begin position="97"/>
        <end position="123"/>
    </location>
</feature>
<reference evidence="3 4" key="1">
    <citation type="submission" date="2014-03" db="EMBL/GenBank/DDBJ databases">
        <title>Genomics of Bifidobacteria.</title>
        <authorList>
            <person name="Ventura M."/>
            <person name="Milani C."/>
            <person name="Lugli G.A."/>
        </authorList>
    </citation>
    <scope>NUCLEOTIDE SEQUENCE [LARGE SCALE GENOMIC DNA]</scope>
    <source>
        <strain evidence="3 4">DSM 23968</strain>
    </source>
</reference>
<protein>
    <submittedName>
        <fullName evidence="3">Uncharacterized protein</fullName>
    </submittedName>
</protein>
<evidence type="ECO:0000256" key="2">
    <source>
        <dbReference type="SAM" id="Phobius"/>
    </source>
</evidence>
<name>A0A087E106_9BIFI</name>
<comment type="caution">
    <text evidence="3">The sequence shown here is derived from an EMBL/GenBank/DDBJ whole genome shotgun (WGS) entry which is preliminary data.</text>
</comment>